<dbReference type="InterPro" id="IPR052857">
    <property type="entry name" value="IF_Keratin-like"/>
</dbReference>
<dbReference type="SUPFAM" id="SSF64593">
    <property type="entry name" value="Intermediate filament protein, coiled coil region"/>
    <property type="match status" value="1"/>
</dbReference>
<dbReference type="Gene3D" id="1.20.5.170">
    <property type="match status" value="1"/>
</dbReference>
<dbReference type="Ensembl" id="ENSMMOT00000008097.1">
    <property type="protein sequence ID" value="ENSMMOP00000007948.1"/>
    <property type="gene ID" value="ENSMMOG00000006180.1"/>
</dbReference>
<dbReference type="AlphaFoldDB" id="A0A3Q3W1V6"/>
<dbReference type="InterPro" id="IPR039008">
    <property type="entry name" value="IF_rod_dom"/>
</dbReference>
<name>A0A3Q3W1V6_MOLML</name>
<feature type="coiled-coil region" evidence="4">
    <location>
        <begin position="90"/>
        <end position="145"/>
    </location>
</feature>
<dbReference type="InterPro" id="IPR018039">
    <property type="entry name" value="IF_conserved"/>
</dbReference>
<dbReference type="PANTHER" id="PTHR47082:SF1">
    <property type="entry name" value="KERATIN-LIKE PROTEIN KRT222"/>
    <property type="match status" value="1"/>
</dbReference>
<dbReference type="PROSITE" id="PS51842">
    <property type="entry name" value="IF_ROD_2"/>
    <property type="match status" value="1"/>
</dbReference>
<keyword evidence="7" id="KW-1185">Reference proteome</keyword>
<dbReference type="Proteomes" id="UP000261620">
    <property type="component" value="Unplaced"/>
</dbReference>
<reference evidence="6" key="2">
    <citation type="submission" date="2025-09" db="UniProtKB">
        <authorList>
            <consortium name="Ensembl"/>
        </authorList>
    </citation>
    <scope>IDENTIFICATION</scope>
</reference>
<dbReference type="GO" id="GO:0005882">
    <property type="term" value="C:intermediate filament"/>
    <property type="evidence" value="ECO:0007669"/>
    <property type="project" value="UniProtKB-KW"/>
</dbReference>
<reference evidence="6" key="1">
    <citation type="submission" date="2025-08" db="UniProtKB">
        <authorList>
            <consortium name="Ensembl"/>
        </authorList>
    </citation>
    <scope>IDENTIFICATION</scope>
</reference>
<organism evidence="6 7">
    <name type="scientific">Mola mola</name>
    <name type="common">Ocean sunfish</name>
    <name type="synonym">Tetraodon mola</name>
    <dbReference type="NCBI Taxonomy" id="94237"/>
    <lineage>
        <taxon>Eukaryota</taxon>
        <taxon>Metazoa</taxon>
        <taxon>Chordata</taxon>
        <taxon>Craniata</taxon>
        <taxon>Vertebrata</taxon>
        <taxon>Euteleostomi</taxon>
        <taxon>Actinopterygii</taxon>
        <taxon>Neopterygii</taxon>
        <taxon>Teleostei</taxon>
        <taxon>Neoteleostei</taxon>
        <taxon>Acanthomorphata</taxon>
        <taxon>Eupercaria</taxon>
        <taxon>Tetraodontiformes</taxon>
        <taxon>Molidae</taxon>
        <taxon>Mola</taxon>
    </lineage>
</organism>
<evidence type="ECO:0000256" key="2">
    <source>
        <dbReference type="ARBA" id="ARBA00023054"/>
    </source>
</evidence>
<dbReference type="PANTHER" id="PTHR47082">
    <property type="entry name" value="KERATIN-LIKE PROTEIN KRT222"/>
    <property type="match status" value="1"/>
</dbReference>
<dbReference type="PROSITE" id="PS00226">
    <property type="entry name" value="IF_ROD_1"/>
    <property type="match status" value="1"/>
</dbReference>
<keyword evidence="2 4" id="KW-0175">Coiled coil</keyword>
<evidence type="ECO:0000313" key="7">
    <source>
        <dbReference type="Proteomes" id="UP000261620"/>
    </source>
</evidence>
<proteinExistence type="inferred from homology"/>
<evidence type="ECO:0000256" key="3">
    <source>
        <dbReference type="RuleBase" id="RU000685"/>
    </source>
</evidence>
<keyword evidence="1 3" id="KW-0403">Intermediate filament</keyword>
<comment type="similarity">
    <text evidence="3">Belongs to the intermediate filament family.</text>
</comment>
<evidence type="ECO:0000259" key="5">
    <source>
        <dbReference type="PROSITE" id="PS51842"/>
    </source>
</evidence>
<feature type="domain" description="IF rod" evidence="5">
    <location>
        <begin position="1"/>
        <end position="146"/>
    </location>
</feature>
<dbReference type="Pfam" id="PF00038">
    <property type="entry name" value="Filament"/>
    <property type="match status" value="1"/>
</dbReference>
<sequence>MELTQLLDRIRAQLCVRASHRADPCHPTQEEAAWAQVSLGGAALREARAELAEARKQWHVLQVEIGTLHALERGLESSLQSTQQLYSSQLQDLTQVIAGLESELEQVRGGLATQRQRHNQLLNTKMRLEREIATYRRLLEREEGRYLSISLSLSLSLTHTHTGMSQISHECLPSEPEQDKDLPISTVRTQEILQGNVVRERAEGHGTIETEKIDKVIKQWEGSFFRGNPRLRKKSVSLRFDLHMAAADEGCARTRQDSLPDVEVRLIMKRSRSIPTIAQ</sequence>
<accession>A0A3Q3W1V6</accession>
<protein>
    <recommendedName>
        <fullName evidence="5">IF rod domain-containing protein</fullName>
    </recommendedName>
</protein>
<dbReference type="OMA" id="EEGCLHT"/>
<dbReference type="STRING" id="94237.ENSMMOP00000007948"/>
<evidence type="ECO:0000313" key="6">
    <source>
        <dbReference type="Ensembl" id="ENSMMOP00000007948.1"/>
    </source>
</evidence>
<evidence type="ECO:0000256" key="1">
    <source>
        <dbReference type="ARBA" id="ARBA00022754"/>
    </source>
</evidence>
<evidence type="ECO:0000256" key="4">
    <source>
        <dbReference type="SAM" id="Coils"/>
    </source>
</evidence>